<keyword evidence="3" id="KW-1185">Reference proteome</keyword>
<dbReference type="PANTHER" id="PTHR43591:SF24">
    <property type="entry name" value="2-METHOXY-6-POLYPRENYL-1,4-BENZOQUINOL METHYLASE, MITOCHONDRIAL"/>
    <property type="match status" value="1"/>
</dbReference>
<dbReference type="PANTHER" id="PTHR43591">
    <property type="entry name" value="METHYLTRANSFERASE"/>
    <property type="match status" value="1"/>
</dbReference>
<dbReference type="EMBL" id="JACCEW010000003">
    <property type="protein sequence ID" value="NYT37482.1"/>
    <property type="molecule type" value="Genomic_DNA"/>
</dbReference>
<accession>A0A853FCV4</accession>
<dbReference type="Pfam" id="PF08241">
    <property type="entry name" value="Methyltransf_11"/>
    <property type="match status" value="1"/>
</dbReference>
<feature type="domain" description="Methyltransferase type 11" evidence="1">
    <location>
        <begin position="51"/>
        <end position="146"/>
    </location>
</feature>
<dbReference type="AlphaFoldDB" id="A0A853FCV4"/>
<evidence type="ECO:0000313" key="2">
    <source>
        <dbReference type="EMBL" id="NYT37482.1"/>
    </source>
</evidence>
<gene>
    <name evidence="2" type="ORF">H0A68_11410</name>
</gene>
<keyword evidence="2" id="KW-0808">Transferase</keyword>
<dbReference type="InterPro" id="IPR029063">
    <property type="entry name" value="SAM-dependent_MTases_sf"/>
</dbReference>
<sequence length="257" mass="27949">MKSAHSDTVQSQFDAQAHAYLQSAVHAAGPDLQQAQALVAQAIPHATGRILDAGCGAGHLSFALAGLVNNVMAVDPSPNMLATVRQAAADRGLSNIATTQASAESLPFDDACFCAVTTRYSAHHWLGLAPALGELRRVVKPGGRILVIDVEGDENALVDTHLQAMEVLRDRSHIRDRSPSEWQRLLEAAGFTDIEHQSWPTRLEFSAWVARMRTSPERADMIRTLQREAPSEVRQALAIEPDGSFTMRTGLWWARAA</sequence>
<keyword evidence="2" id="KW-0489">Methyltransferase</keyword>
<protein>
    <submittedName>
        <fullName evidence="2">Class I SAM-dependent methyltransferase</fullName>
    </submittedName>
</protein>
<evidence type="ECO:0000313" key="3">
    <source>
        <dbReference type="Proteomes" id="UP000580517"/>
    </source>
</evidence>
<dbReference type="Gene3D" id="3.40.50.150">
    <property type="entry name" value="Vaccinia Virus protein VP39"/>
    <property type="match status" value="1"/>
</dbReference>
<dbReference type="GO" id="GO:0008757">
    <property type="term" value="F:S-adenosylmethionine-dependent methyltransferase activity"/>
    <property type="evidence" value="ECO:0007669"/>
    <property type="project" value="InterPro"/>
</dbReference>
<dbReference type="Proteomes" id="UP000580517">
    <property type="component" value="Unassembled WGS sequence"/>
</dbReference>
<dbReference type="CDD" id="cd02440">
    <property type="entry name" value="AdoMet_MTases"/>
    <property type="match status" value="1"/>
</dbReference>
<reference evidence="2 3" key="1">
    <citation type="submission" date="2020-07" db="EMBL/GenBank/DDBJ databases">
        <title>Taxonomic revisions and descriptions of new bacterial species based on genomic comparisons in the high-G+C-content subgroup of the family Alcaligenaceae.</title>
        <authorList>
            <person name="Szabo A."/>
            <person name="Felfoldi T."/>
        </authorList>
    </citation>
    <scope>NUCLEOTIDE SEQUENCE [LARGE SCALE GENOMIC DNA]</scope>
    <source>
        <strain evidence="2 3">DSM 25264</strain>
    </source>
</reference>
<dbReference type="InterPro" id="IPR013216">
    <property type="entry name" value="Methyltransf_11"/>
</dbReference>
<dbReference type="OrthoDB" id="529208at2"/>
<proteinExistence type="predicted"/>
<name>A0A853FCV4_9BURK</name>
<organism evidence="2 3">
    <name type="scientific">Allopusillimonas soli</name>
    <dbReference type="NCBI Taxonomy" id="659016"/>
    <lineage>
        <taxon>Bacteria</taxon>
        <taxon>Pseudomonadati</taxon>
        <taxon>Pseudomonadota</taxon>
        <taxon>Betaproteobacteria</taxon>
        <taxon>Burkholderiales</taxon>
        <taxon>Alcaligenaceae</taxon>
        <taxon>Allopusillimonas</taxon>
    </lineage>
</organism>
<comment type="caution">
    <text evidence="2">The sequence shown here is derived from an EMBL/GenBank/DDBJ whole genome shotgun (WGS) entry which is preliminary data.</text>
</comment>
<evidence type="ECO:0000259" key="1">
    <source>
        <dbReference type="Pfam" id="PF08241"/>
    </source>
</evidence>
<dbReference type="GO" id="GO:0032259">
    <property type="term" value="P:methylation"/>
    <property type="evidence" value="ECO:0007669"/>
    <property type="project" value="UniProtKB-KW"/>
</dbReference>
<dbReference type="RefSeq" id="WP_129969377.1">
    <property type="nucleotide sequence ID" value="NZ_JACCEW010000003.1"/>
</dbReference>
<dbReference type="SUPFAM" id="SSF53335">
    <property type="entry name" value="S-adenosyl-L-methionine-dependent methyltransferases"/>
    <property type="match status" value="1"/>
</dbReference>